<proteinExistence type="predicted"/>
<feature type="compositionally biased region" description="Low complexity" evidence="1">
    <location>
        <begin position="80"/>
        <end position="104"/>
    </location>
</feature>
<gene>
    <name evidence="3" type="ORF">HUK68_20695</name>
</gene>
<keyword evidence="4" id="KW-1185">Reference proteome</keyword>
<name>A0A6N1X957_9BURK</name>
<evidence type="ECO:0000256" key="2">
    <source>
        <dbReference type="SAM" id="SignalP"/>
    </source>
</evidence>
<keyword evidence="2" id="KW-0732">Signal</keyword>
<reference evidence="3 4" key="1">
    <citation type="submission" date="2020-06" db="EMBL/GenBank/DDBJ databases">
        <title>Acidovorax antarctica sp. nov., isolated from Corinth ice sheet soil, Antarctic Fields Peninsula.</title>
        <authorList>
            <person name="Xu Q."/>
            <person name="Peng F."/>
        </authorList>
    </citation>
    <scope>NUCLEOTIDE SEQUENCE [LARGE SCALE GENOMIC DNA]</scope>
    <source>
        <strain evidence="3 4">16-35-5</strain>
        <plasmid evidence="3 4">unnamed1</plasmid>
    </source>
</reference>
<dbReference type="EMBL" id="CP054841">
    <property type="protein sequence ID" value="QKV55348.1"/>
    <property type="molecule type" value="Genomic_DNA"/>
</dbReference>
<dbReference type="RefSeq" id="WP_175506137.1">
    <property type="nucleotide sequence ID" value="NZ_CP054841.1"/>
</dbReference>
<protein>
    <submittedName>
        <fullName evidence="3">Uncharacterized protein</fullName>
    </submittedName>
</protein>
<geneLocation type="plasmid" evidence="3 4">
    <name>unnamed1</name>
</geneLocation>
<organism evidence="3 4">
    <name type="scientific">Comamonas antarctica</name>
    <dbReference type="NCBI Taxonomy" id="2743470"/>
    <lineage>
        <taxon>Bacteria</taxon>
        <taxon>Pseudomonadati</taxon>
        <taxon>Pseudomonadota</taxon>
        <taxon>Betaproteobacteria</taxon>
        <taxon>Burkholderiales</taxon>
        <taxon>Comamonadaceae</taxon>
        <taxon>Comamonas</taxon>
    </lineage>
</organism>
<dbReference type="KEGG" id="aant:HUK68_20695"/>
<feature type="region of interest" description="Disordered" evidence="1">
    <location>
        <begin position="28"/>
        <end position="113"/>
    </location>
</feature>
<sequence length="113" mass="11773">MLKKSLTTLSLGAALAFAATGAFAQTTNNSTVNSTQTPATVGVSPQEANQANQRAVQRSDTGTLVRTDATAAEQARDAANRAQNNSMPSTMNNTTNDGTTTGTMPRRARADRN</sequence>
<keyword evidence="3" id="KW-0614">Plasmid</keyword>
<accession>A0A6N1X957</accession>
<feature type="chain" id="PRO_5026653541" evidence="2">
    <location>
        <begin position="25"/>
        <end position="113"/>
    </location>
</feature>
<evidence type="ECO:0000256" key="1">
    <source>
        <dbReference type="SAM" id="MobiDB-lite"/>
    </source>
</evidence>
<dbReference type="AlphaFoldDB" id="A0A6N1X957"/>
<feature type="compositionally biased region" description="Low complexity" evidence="1">
    <location>
        <begin position="28"/>
        <end position="37"/>
    </location>
</feature>
<feature type="compositionally biased region" description="Polar residues" evidence="1">
    <location>
        <begin position="46"/>
        <end position="64"/>
    </location>
</feature>
<evidence type="ECO:0000313" key="3">
    <source>
        <dbReference type="EMBL" id="QKV55348.1"/>
    </source>
</evidence>
<evidence type="ECO:0000313" key="4">
    <source>
        <dbReference type="Proteomes" id="UP000509579"/>
    </source>
</evidence>
<feature type="signal peptide" evidence="2">
    <location>
        <begin position="1"/>
        <end position="24"/>
    </location>
</feature>
<dbReference type="Proteomes" id="UP000509579">
    <property type="component" value="Plasmid unnamed1"/>
</dbReference>